<protein>
    <submittedName>
        <fullName evidence="1">FAD/NAD(P)-binding domain-containing protein</fullName>
    </submittedName>
</protein>
<organism evidence="1 2">
    <name type="scientific">Hypoxylon rubiginosum</name>
    <dbReference type="NCBI Taxonomy" id="110542"/>
    <lineage>
        <taxon>Eukaryota</taxon>
        <taxon>Fungi</taxon>
        <taxon>Dikarya</taxon>
        <taxon>Ascomycota</taxon>
        <taxon>Pezizomycotina</taxon>
        <taxon>Sordariomycetes</taxon>
        <taxon>Xylariomycetidae</taxon>
        <taxon>Xylariales</taxon>
        <taxon>Hypoxylaceae</taxon>
        <taxon>Hypoxylon</taxon>
    </lineage>
</organism>
<gene>
    <name evidence="1" type="ORF">F4820DRAFT_441627</name>
</gene>
<comment type="caution">
    <text evidence="1">The sequence shown here is derived from an EMBL/GenBank/DDBJ whole genome shotgun (WGS) entry which is preliminary data.</text>
</comment>
<name>A0ACB9YI08_9PEZI</name>
<dbReference type="EMBL" id="MU393686">
    <property type="protein sequence ID" value="KAI4858797.1"/>
    <property type="molecule type" value="Genomic_DNA"/>
</dbReference>
<dbReference type="Proteomes" id="UP001497700">
    <property type="component" value="Unassembled WGS sequence"/>
</dbReference>
<reference evidence="1 2" key="1">
    <citation type="journal article" date="2022" name="New Phytol.">
        <title>Ecological generalism drives hyperdiversity of secondary metabolite gene clusters in xylarialean endophytes.</title>
        <authorList>
            <person name="Franco M.E.E."/>
            <person name="Wisecaver J.H."/>
            <person name="Arnold A.E."/>
            <person name="Ju Y.M."/>
            <person name="Slot J.C."/>
            <person name="Ahrendt S."/>
            <person name="Moore L.P."/>
            <person name="Eastman K.E."/>
            <person name="Scott K."/>
            <person name="Konkel Z."/>
            <person name="Mondo S.J."/>
            <person name="Kuo A."/>
            <person name="Hayes R.D."/>
            <person name="Haridas S."/>
            <person name="Andreopoulos B."/>
            <person name="Riley R."/>
            <person name="LaButti K."/>
            <person name="Pangilinan J."/>
            <person name="Lipzen A."/>
            <person name="Amirebrahimi M."/>
            <person name="Yan J."/>
            <person name="Adam C."/>
            <person name="Keymanesh K."/>
            <person name="Ng V."/>
            <person name="Louie K."/>
            <person name="Northen T."/>
            <person name="Drula E."/>
            <person name="Henrissat B."/>
            <person name="Hsieh H.M."/>
            <person name="Youens-Clark K."/>
            <person name="Lutzoni F."/>
            <person name="Miadlikowska J."/>
            <person name="Eastwood D.C."/>
            <person name="Hamelin R.C."/>
            <person name="Grigoriev I.V."/>
            <person name="U'Ren J.M."/>
        </authorList>
    </citation>
    <scope>NUCLEOTIDE SEQUENCE [LARGE SCALE GENOMIC DNA]</scope>
    <source>
        <strain evidence="1 2">CBS 119005</strain>
    </source>
</reference>
<accession>A0ACB9YI08</accession>
<evidence type="ECO:0000313" key="1">
    <source>
        <dbReference type="EMBL" id="KAI4858797.1"/>
    </source>
</evidence>
<evidence type="ECO:0000313" key="2">
    <source>
        <dbReference type="Proteomes" id="UP001497700"/>
    </source>
</evidence>
<sequence>MPTPTSDAEVIIVGAGPVGLFTALRLGQAGISVIVLERDAGLSQFPRACMFYPQVQFALDDAGIYNDLIEKGGGFRTTGLDIRLPPLLDGDGGKKPGQLVASFPREDADKFRPEGPPRRPLDGTPAISMLNIPQSRMCEVLMDRAIGTGQVQVLFLKEFISIESDGTVQGATEVAIAVKDLASDIESRYTASFLIGADGGRSKTRSLLGIPFPGHTWPEKLVATDVWLPNEEGSPTTTTLLMDPVHYTILSPLSPPLPGEVSKWRCTFALNPEDLKSKTDEDFLLESHIAQHYDRAWVGSRPVSYKIDRKATYTVHQRLAANFKKGRCLLAGDAAHVNNVIGGLGLSNCLLDCVALSDALIMILREGKPVEPVLTMYSDERRQVFQFFVDPVSTWSKLRIQSGELDDWFFRCLSDTSSPSFARYMDTLENFWPTHIRELAKGL</sequence>
<proteinExistence type="predicted"/>
<keyword evidence="2" id="KW-1185">Reference proteome</keyword>